<evidence type="ECO:0000313" key="2">
    <source>
        <dbReference type="Proteomes" id="UP000019202"/>
    </source>
</evidence>
<reference evidence="1" key="1">
    <citation type="submission" date="2013-11" db="EMBL/GenBank/DDBJ databases">
        <title>Draft genome sequence and annotation of the entomopathogenic bacteria, Xenorhabdus cabanillasi strain JM26 and Xenorhabdus szentirmai strain DSM 16338.</title>
        <authorList>
            <person name="Gualtieri M."/>
            <person name="Ogier J.C."/>
            <person name="Pages S."/>
            <person name="Givaudan A."/>
            <person name="Gaudriault S."/>
        </authorList>
    </citation>
    <scope>NUCLEOTIDE SEQUENCE [LARGE SCALE GENOMIC DNA]</scope>
    <source>
        <strain evidence="1">DSM 16338</strain>
    </source>
</reference>
<keyword evidence="2" id="KW-1185">Reference proteome</keyword>
<gene>
    <name evidence="1" type="ORF">XSR1_60101</name>
</gene>
<proteinExistence type="predicted"/>
<name>W1J5C4_9GAMM</name>
<evidence type="ECO:0000313" key="1">
    <source>
        <dbReference type="EMBL" id="CDL85056.1"/>
    </source>
</evidence>
<accession>W1J5C4</accession>
<comment type="caution">
    <text evidence="1">The sequence shown here is derived from an EMBL/GenBank/DDBJ whole genome shotgun (WGS) entry which is preliminary data.</text>
</comment>
<sequence>MKNGVCYSGVDNFIISFFFQFTDLSNYRFVGYGLKFVENSGSLKSFNKACYFIVILY</sequence>
<dbReference type="AlphaFoldDB" id="W1J5C4"/>
<dbReference type="EMBL" id="CBXF010000121">
    <property type="protein sequence ID" value="CDL85056.1"/>
    <property type="molecule type" value="Genomic_DNA"/>
</dbReference>
<dbReference type="Proteomes" id="UP000019202">
    <property type="component" value="Unassembled WGS sequence"/>
</dbReference>
<organism evidence="1 2">
    <name type="scientific">Xenorhabdus szentirmaii DSM 16338</name>
    <dbReference type="NCBI Taxonomy" id="1427518"/>
    <lineage>
        <taxon>Bacteria</taxon>
        <taxon>Pseudomonadati</taxon>
        <taxon>Pseudomonadota</taxon>
        <taxon>Gammaproteobacteria</taxon>
        <taxon>Enterobacterales</taxon>
        <taxon>Morganellaceae</taxon>
        <taxon>Xenorhabdus</taxon>
    </lineage>
</organism>
<protein>
    <submittedName>
        <fullName evidence="1">Uncharacterized protein</fullName>
    </submittedName>
</protein>